<dbReference type="Proteomes" id="UP000683575">
    <property type="component" value="Chromosome"/>
</dbReference>
<evidence type="ECO:0008006" key="3">
    <source>
        <dbReference type="Google" id="ProtNLM"/>
    </source>
</evidence>
<organism evidence="1 2">
    <name type="scientific">Nocardioides panacis</name>
    <dbReference type="NCBI Taxonomy" id="2849501"/>
    <lineage>
        <taxon>Bacteria</taxon>
        <taxon>Bacillati</taxon>
        <taxon>Actinomycetota</taxon>
        <taxon>Actinomycetes</taxon>
        <taxon>Propionibacteriales</taxon>
        <taxon>Nocardioidaceae</taxon>
        <taxon>Nocardioides</taxon>
    </lineage>
</organism>
<sequence length="206" mass="21880">MQLRATLITADPARLEEAVRFVETDARKLVEGEPGNLGMSLKVNSTLGVAVVHSFWVSADAMRESDKHVRSTRETAADRASGTVSVETYRVASVVRVAPWASGGGVRVTRADADPSQLDTVVAAYEDTAVPWLTETAGFCGALFVAQQRTGRTVSETIWSDAAALAESRSVAAAIRVDTAAAADLAVRGLEEYSLLFSTVRPVPAE</sequence>
<evidence type="ECO:0000313" key="2">
    <source>
        <dbReference type="Proteomes" id="UP000683575"/>
    </source>
</evidence>
<name>A0A975SXJ5_9ACTN</name>
<evidence type="ECO:0000313" key="1">
    <source>
        <dbReference type="EMBL" id="QWZ07795.1"/>
    </source>
</evidence>
<protein>
    <recommendedName>
        <fullName evidence="3">ABM domain-containing protein</fullName>
    </recommendedName>
</protein>
<keyword evidence="2" id="KW-1185">Reference proteome</keyword>
<dbReference type="EMBL" id="CP077062">
    <property type="protein sequence ID" value="QWZ07795.1"/>
    <property type="molecule type" value="Genomic_DNA"/>
</dbReference>
<reference evidence="1" key="1">
    <citation type="submission" date="2021-06" db="EMBL/GenBank/DDBJ databases">
        <title>Complete genome sequence of Nocardioides sp. G188.</title>
        <authorList>
            <person name="Im W.-T."/>
        </authorList>
    </citation>
    <scope>NUCLEOTIDE SEQUENCE</scope>
    <source>
        <strain evidence="1">G188</strain>
    </source>
</reference>
<dbReference type="AlphaFoldDB" id="A0A975SXJ5"/>
<dbReference type="RefSeq" id="WP_216939305.1">
    <property type="nucleotide sequence ID" value="NZ_CP077062.1"/>
</dbReference>
<proteinExistence type="predicted"/>
<dbReference type="KEGG" id="nps:KRR39_20775"/>
<accession>A0A975SXJ5</accession>
<gene>
    <name evidence="1" type="ORF">KRR39_20775</name>
</gene>